<protein>
    <submittedName>
        <fullName evidence="3">Glutathione S-transferase</fullName>
    </submittedName>
</protein>
<dbReference type="EMBL" id="FNHG01000019">
    <property type="protein sequence ID" value="SDM70418.1"/>
    <property type="molecule type" value="Genomic_DNA"/>
</dbReference>
<feature type="domain" description="GST N-terminal" evidence="1">
    <location>
        <begin position="3"/>
        <end position="85"/>
    </location>
</feature>
<dbReference type="InterPro" id="IPR036282">
    <property type="entry name" value="Glutathione-S-Trfase_C_sf"/>
</dbReference>
<dbReference type="RefSeq" id="WP_091771372.1">
    <property type="nucleotide sequence ID" value="NZ_FNHG01000019.1"/>
</dbReference>
<dbReference type="Proteomes" id="UP000199759">
    <property type="component" value="Unassembled WGS sequence"/>
</dbReference>
<dbReference type="SFLD" id="SFLDS00019">
    <property type="entry name" value="Glutathione_Transferase_(cytos"/>
    <property type="match status" value="1"/>
</dbReference>
<evidence type="ECO:0000313" key="4">
    <source>
        <dbReference type="Proteomes" id="UP000199759"/>
    </source>
</evidence>
<feature type="domain" description="GST C-terminal" evidence="2">
    <location>
        <begin position="87"/>
        <end position="207"/>
    </location>
</feature>
<dbReference type="Gene3D" id="3.40.30.10">
    <property type="entry name" value="Glutaredoxin"/>
    <property type="match status" value="1"/>
</dbReference>
<evidence type="ECO:0000313" key="3">
    <source>
        <dbReference type="EMBL" id="SDM70418.1"/>
    </source>
</evidence>
<dbReference type="InterPro" id="IPR040079">
    <property type="entry name" value="Glutathione_S-Trfase"/>
</dbReference>
<dbReference type="SUPFAM" id="SSF47616">
    <property type="entry name" value="GST C-terminal domain-like"/>
    <property type="match status" value="1"/>
</dbReference>
<proteinExistence type="predicted"/>
<keyword evidence="3" id="KW-0808">Transferase</keyword>
<dbReference type="SUPFAM" id="SSF52833">
    <property type="entry name" value="Thioredoxin-like"/>
    <property type="match status" value="1"/>
</dbReference>
<dbReference type="PROSITE" id="PS50404">
    <property type="entry name" value="GST_NTER"/>
    <property type="match status" value="1"/>
</dbReference>
<dbReference type="InterPro" id="IPR004046">
    <property type="entry name" value="GST_C"/>
</dbReference>
<dbReference type="InterPro" id="IPR004045">
    <property type="entry name" value="Glutathione_S-Trfase_N"/>
</dbReference>
<reference evidence="3 4" key="1">
    <citation type="submission" date="2016-10" db="EMBL/GenBank/DDBJ databases">
        <authorList>
            <person name="de Groot N.N."/>
        </authorList>
    </citation>
    <scope>NUCLEOTIDE SEQUENCE [LARGE SCALE GENOMIC DNA]</scope>
    <source>
        <strain evidence="3 4">DSM 16077</strain>
    </source>
</reference>
<dbReference type="PROSITE" id="PS50405">
    <property type="entry name" value="GST_CTER"/>
    <property type="match status" value="1"/>
</dbReference>
<organism evidence="3 4">
    <name type="scientific">Maricaulis salignorans</name>
    <dbReference type="NCBI Taxonomy" id="144026"/>
    <lineage>
        <taxon>Bacteria</taxon>
        <taxon>Pseudomonadati</taxon>
        <taxon>Pseudomonadota</taxon>
        <taxon>Alphaproteobacteria</taxon>
        <taxon>Maricaulales</taxon>
        <taxon>Maricaulaceae</taxon>
        <taxon>Maricaulis</taxon>
    </lineage>
</organism>
<dbReference type="STRING" id="144026.SAMN04488568_1197"/>
<dbReference type="InterPro" id="IPR010987">
    <property type="entry name" value="Glutathione-S-Trfase_C-like"/>
</dbReference>
<dbReference type="SFLD" id="SFLDG00358">
    <property type="entry name" value="Main_(cytGST)"/>
    <property type="match status" value="1"/>
</dbReference>
<accession>A0A1G9VDS4</accession>
<dbReference type="Pfam" id="PF13409">
    <property type="entry name" value="GST_N_2"/>
    <property type="match status" value="1"/>
</dbReference>
<keyword evidence="4" id="KW-1185">Reference proteome</keyword>
<dbReference type="AlphaFoldDB" id="A0A1G9VDS4"/>
<dbReference type="CDD" id="cd03056">
    <property type="entry name" value="GST_N_4"/>
    <property type="match status" value="1"/>
</dbReference>
<dbReference type="GO" id="GO:0016740">
    <property type="term" value="F:transferase activity"/>
    <property type="evidence" value="ECO:0007669"/>
    <property type="project" value="UniProtKB-KW"/>
</dbReference>
<dbReference type="Gene3D" id="1.20.1050.10">
    <property type="match status" value="1"/>
</dbReference>
<dbReference type="Pfam" id="PF00043">
    <property type="entry name" value="GST_C"/>
    <property type="match status" value="1"/>
</dbReference>
<evidence type="ECO:0000259" key="2">
    <source>
        <dbReference type="PROSITE" id="PS50405"/>
    </source>
</evidence>
<sequence>MSQPVRIYGDRRSGNCLKVKWTADYLAIPYQWIEVDVARGETRTDDFLAINPAGQVPCLEREDGRILAQSNAIIFHLAGGSPLIPADSFDTAKMLEWMFWEQYSHEPAIAVRRYQKAFQNLPEDSIDPALMAKGRRALGVMEMRLLSRDFIVGETMTLADIALVAYTRLADEGGFDLDEFLNVRGWIARIDQELGLDPDDGRVNPGA</sequence>
<name>A0A1G9VDS4_9PROT</name>
<dbReference type="InterPro" id="IPR036249">
    <property type="entry name" value="Thioredoxin-like_sf"/>
</dbReference>
<dbReference type="OrthoDB" id="9810080at2"/>
<dbReference type="PANTHER" id="PTHR44051:SF2">
    <property type="entry name" value="HYPOTHETICAL GLUTATHIONE S-TRANSFERASE LIKE PROTEIN"/>
    <property type="match status" value="1"/>
</dbReference>
<gene>
    <name evidence="3" type="ORF">SAMN04488568_1197</name>
</gene>
<dbReference type="PANTHER" id="PTHR44051">
    <property type="entry name" value="GLUTATHIONE S-TRANSFERASE-RELATED"/>
    <property type="match status" value="1"/>
</dbReference>
<evidence type="ECO:0000259" key="1">
    <source>
        <dbReference type="PROSITE" id="PS50404"/>
    </source>
</evidence>